<evidence type="ECO:0000256" key="5">
    <source>
        <dbReference type="ARBA" id="ARBA00022989"/>
    </source>
</evidence>
<dbReference type="InterPro" id="IPR002524">
    <property type="entry name" value="Cation_efflux"/>
</dbReference>
<reference evidence="10" key="1">
    <citation type="journal article" date="2019" name="Int. J. Syst. Evol. Microbiol.">
        <title>The Global Catalogue of Microorganisms (GCM) 10K type strain sequencing project: providing services to taxonomists for standard genome sequencing and annotation.</title>
        <authorList>
            <consortium name="The Broad Institute Genomics Platform"/>
            <consortium name="The Broad Institute Genome Sequencing Center for Infectious Disease"/>
            <person name="Wu L."/>
            <person name="Ma J."/>
        </authorList>
    </citation>
    <scope>NUCLEOTIDE SEQUENCE [LARGE SCALE GENOMIC DNA]</scope>
    <source>
        <strain evidence="10">JCM 17458</strain>
    </source>
</reference>
<dbReference type="InterPro" id="IPR027469">
    <property type="entry name" value="Cation_efflux_TMD_sf"/>
</dbReference>
<keyword evidence="10" id="KW-1185">Reference proteome</keyword>
<gene>
    <name evidence="9" type="ORF">GCM10022261_09280</name>
</gene>
<evidence type="ECO:0000256" key="4">
    <source>
        <dbReference type="ARBA" id="ARBA00022692"/>
    </source>
</evidence>
<keyword evidence="4 7" id="KW-0812">Transmembrane</keyword>
<evidence type="ECO:0000259" key="8">
    <source>
        <dbReference type="Pfam" id="PF01545"/>
    </source>
</evidence>
<evidence type="ECO:0000256" key="7">
    <source>
        <dbReference type="SAM" id="Phobius"/>
    </source>
</evidence>
<feature type="transmembrane region" description="Helical" evidence="7">
    <location>
        <begin position="59"/>
        <end position="75"/>
    </location>
</feature>
<dbReference type="Pfam" id="PF01545">
    <property type="entry name" value="Cation_efflux"/>
    <property type="match status" value="1"/>
</dbReference>
<name>A0ABP8EHH1_9MICO</name>
<dbReference type="Proteomes" id="UP001501586">
    <property type="component" value="Unassembled WGS sequence"/>
</dbReference>
<protein>
    <submittedName>
        <fullName evidence="9">Cation transporter</fullName>
    </submittedName>
</protein>
<comment type="similarity">
    <text evidence="2">Belongs to the cation diffusion facilitator (CDF) transporter (TC 2.A.4) family.</text>
</comment>
<accession>A0ABP8EHH1</accession>
<evidence type="ECO:0000256" key="3">
    <source>
        <dbReference type="ARBA" id="ARBA00022448"/>
    </source>
</evidence>
<feature type="transmembrane region" description="Helical" evidence="7">
    <location>
        <begin position="87"/>
        <end position="110"/>
    </location>
</feature>
<dbReference type="RefSeq" id="WP_236863460.1">
    <property type="nucleotide sequence ID" value="NZ_BAABAZ010000004.1"/>
</dbReference>
<proteinExistence type="inferred from homology"/>
<feature type="transmembrane region" description="Helical" evidence="7">
    <location>
        <begin position="130"/>
        <end position="155"/>
    </location>
</feature>
<comment type="caution">
    <text evidence="9">The sequence shown here is derived from an EMBL/GenBank/DDBJ whole genome shotgun (WGS) entry which is preliminary data.</text>
</comment>
<dbReference type="Gene3D" id="1.20.1510.10">
    <property type="entry name" value="Cation efflux protein transmembrane domain"/>
    <property type="match status" value="1"/>
</dbReference>
<feature type="domain" description="Cation efflux protein transmembrane" evidence="8">
    <location>
        <begin position="30"/>
        <end position="229"/>
    </location>
</feature>
<dbReference type="InterPro" id="IPR058533">
    <property type="entry name" value="Cation_efflux_TM"/>
</dbReference>
<comment type="subcellular location">
    <subcellularLocation>
        <location evidence="1">Membrane</location>
        <topology evidence="1">Multi-pass membrane protein</topology>
    </subcellularLocation>
</comment>
<keyword evidence="6 7" id="KW-0472">Membrane</keyword>
<feature type="transmembrane region" description="Helical" evidence="7">
    <location>
        <begin position="182"/>
        <end position="202"/>
    </location>
</feature>
<evidence type="ECO:0000313" key="9">
    <source>
        <dbReference type="EMBL" id="GAA4283397.1"/>
    </source>
</evidence>
<sequence>MSAERSRDTEHMPADVAEVMRKAVRLEWITIAVLVGIVIIVYLAMGNSQAMKTAWIEDMLSFIPPIAFLIGVRVTRRPADAKHPFGYHRAIGISHVVAATALVVMGAILIGDSALKLIRIEHPTIGGIQVLGTTIWMGWLMMAAMVVTAIPPIILGRMKLKLAPQLHNKVLYADADMNKADWMTSLSALVGVAGIGLGWWWADAAAAIIIATSILKDGIGNLRAAVAGLIDARPTTFDSKHTHPLVDEVDAHLQQVDWVRSAAARIRDEGQVFHVEGFLVPETPGAATPENLEAVRRQLFDLDWKIRDVTLSPVTELPNVLETQPEA</sequence>
<organism evidence="9 10">
    <name type="scientific">Brevibacterium daeguense</name>
    <dbReference type="NCBI Taxonomy" id="909936"/>
    <lineage>
        <taxon>Bacteria</taxon>
        <taxon>Bacillati</taxon>
        <taxon>Actinomycetota</taxon>
        <taxon>Actinomycetes</taxon>
        <taxon>Micrococcales</taxon>
        <taxon>Brevibacteriaceae</taxon>
        <taxon>Brevibacterium</taxon>
    </lineage>
</organism>
<dbReference type="EMBL" id="BAABAZ010000004">
    <property type="protein sequence ID" value="GAA4283397.1"/>
    <property type="molecule type" value="Genomic_DNA"/>
</dbReference>
<evidence type="ECO:0000256" key="6">
    <source>
        <dbReference type="ARBA" id="ARBA00023136"/>
    </source>
</evidence>
<dbReference type="PANTHER" id="PTHR43840">
    <property type="entry name" value="MITOCHONDRIAL METAL TRANSPORTER 1-RELATED"/>
    <property type="match status" value="1"/>
</dbReference>
<feature type="transmembrane region" description="Helical" evidence="7">
    <location>
        <begin position="28"/>
        <end position="47"/>
    </location>
</feature>
<dbReference type="SUPFAM" id="SSF161111">
    <property type="entry name" value="Cation efflux protein transmembrane domain-like"/>
    <property type="match status" value="1"/>
</dbReference>
<evidence type="ECO:0000313" key="10">
    <source>
        <dbReference type="Proteomes" id="UP001501586"/>
    </source>
</evidence>
<keyword evidence="3" id="KW-0813">Transport</keyword>
<evidence type="ECO:0000256" key="1">
    <source>
        <dbReference type="ARBA" id="ARBA00004141"/>
    </source>
</evidence>
<dbReference type="PANTHER" id="PTHR43840:SF15">
    <property type="entry name" value="MITOCHONDRIAL METAL TRANSPORTER 1-RELATED"/>
    <property type="match status" value="1"/>
</dbReference>
<dbReference type="InterPro" id="IPR050291">
    <property type="entry name" value="CDF_Transporter"/>
</dbReference>
<evidence type="ECO:0000256" key="2">
    <source>
        <dbReference type="ARBA" id="ARBA00008114"/>
    </source>
</evidence>
<dbReference type="NCBIfam" id="TIGR01297">
    <property type="entry name" value="CDF"/>
    <property type="match status" value="1"/>
</dbReference>
<keyword evidence="5 7" id="KW-1133">Transmembrane helix</keyword>